<dbReference type="GO" id="GO:0050906">
    <property type="term" value="P:detection of stimulus involved in sensory perception"/>
    <property type="evidence" value="ECO:0007669"/>
    <property type="project" value="UniProtKB-ARBA"/>
</dbReference>
<evidence type="ECO:0000313" key="12">
    <source>
        <dbReference type="Proteomes" id="UP001152759"/>
    </source>
</evidence>
<proteinExistence type="inferred from homology"/>
<evidence type="ECO:0000256" key="3">
    <source>
        <dbReference type="ARBA" id="ARBA00022475"/>
    </source>
</evidence>
<protein>
    <recommendedName>
        <fullName evidence="10">Ionotropic glutamate receptor C-terminal domain-containing protein</fullName>
    </recommendedName>
</protein>
<evidence type="ECO:0000256" key="9">
    <source>
        <dbReference type="SAM" id="Phobius"/>
    </source>
</evidence>
<keyword evidence="5 9" id="KW-1133">Transmembrane helix</keyword>
<dbReference type="EMBL" id="OU963868">
    <property type="protein sequence ID" value="CAH0393114.1"/>
    <property type="molecule type" value="Genomic_DNA"/>
</dbReference>
<dbReference type="Gene3D" id="1.10.287.70">
    <property type="match status" value="1"/>
</dbReference>
<accession>A0A9P0AJF4</accession>
<keyword evidence="6 9" id="KW-0472">Membrane</keyword>
<feature type="transmembrane region" description="Helical" evidence="9">
    <location>
        <begin position="126"/>
        <end position="144"/>
    </location>
</feature>
<dbReference type="AlphaFoldDB" id="A0A9P0AJF4"/>
<evidence type="ECO:0000256" key="4">
    <source>
        <dbReference type="ARBA" id="ARBA00022692"/>
    </source>
</evidence>
<comment type="similarity">
    <text evidence="2">Belongs to the glutamate-gated ion channel (TC 1.A.10.1) family.</text>
</comment>
<keyword evidence="4 9" id="KW-0812">Transmembrane</keyword>
<organism evidence="11 12">
    <name type="scientific">Bemisia tabaci</name>
    <name type="common">Sweetpotato whitefly</name>
    <name type="synonym">Aleurodes tabaci</name>
    <dbReference type="NCBI Taxonomy" id="7038"/>
    <lineage>
        <taxon>Eukaryota</taxon>
        <taxon>Metazoa</taxon>
        <taxon>Ecdysozoa</taxon>
        <taxon>Arthropoda</taxon>
        <taxon>Hexapoda</taxon>
        <taxon>Insecta</taxon>
        <taxon>Pterygota</taxon>
        <taxon>Neoptera</taxon>
        <taxon>Paraneoptera</taxon>
        <taxon>Hemiptera</taxon>
        <taxon>Sternorrhyncha</taxon>
        <taxon>Aleyrodoidea</taxon>
        <taxon>Aleyrodidae</taxon>
        <taxon>Aleyrodinae</taxon>
        <taxon>Bemisia</taxon>
    </lineage>
</organism>
<keyword evidence="12" id="KW-1185">Reference proteome</keyword>
<gene>
    <name evidence="11" type="ORF">BEMITA_LOCUS11553</name>
</gene>
<dbReference type="GO" id="GO:0005886">
    <property type="term" value="C:plasma membrane"/>
    <property type="evidence" value="ECO:0007669"/>
    <property type="project" value="UniProtKB-SubCell"/>
</dbReference>
<evidence type="ECO:0000256" key="6">
    <source>
        <dbReference type="ARBA" id="ARBA00023136"/>
    </source>
</evidence>
<sequence length="482" mass="55370">MTRGNKTCDFALQLTKSELDGESVLADPVHNYTKSLYANSVWNSNNYITFMVPITKSGVPQTDYFEQAQRLNMDLLVFDGNLHQKQDLSMFDFSFPIQSCSYCFVTSRGDFMPQPLIPFKCFSPQIWAVTLTAILSLYRAFYVFQRSQWKLFNRLYSTQMQREFENTSVLFYLYSFLIVGSPSKQLLGRIIAGKILFLITSFLVLIIGTLFQSEMTTLLSKHARYPDIDTLDDLKNSDLMVQTPDLETTSALLQDYPHYQAFKHKLVEKQVYAESDFYHGVEMSIDAILMNYSSTPEDSSAVLSRLKRMKSEIASNLRSMVESDAFELAISDMRSKYHGNIMVEELSDLIGIGEFHLVKECLLTYPMSIQVQKNSYLSDYLIRKINSYSEIGLLRPAMSETSFNQEILSDRLYVNDDDEDFSPPEAFTIQHLQPAFVCLILGWILSGIMFSLELIVDVTKKNRNSKFHECVEILIRPSSLWG</sequence>
<dbReference type="GO" id="GO:0015276">
    <property type="term" value="F:ligand-gated monoatomic ion channel activity"/>
    <property type="evidence" value="ECO:0007669"/>
    <property type="project" value="InterPro"/>
</dbReference>
<dbReference type="PANTHER" id="PTHR42643:SF38">
    <property type="entry name" value="IONOTROPIC RECEPTOR 100A"/>
    <property type="match status" value="1"/>
</dbReference>
<evidence type="ECO:0000256" key="8">
    <source>
        <dbReference type="ARBA" id="ARBA00023180"/>
    </source>
</evidence>
<evidence type="ECO:0000256" key="2">
    <source>
        <dbReference type="ARBA" id="ARBA00008685"/>
    </source>
</evidence>
<evidence type="ECO:0000256" key="5">
    <source>
        <dbReference type="ARBA" id="ARBA00022989"/>
    </source>
</evidence>
<dbReference type="PANTHER" id="PTHR42643">
    <property type="entry name" value="IONOTROPIC RECEPTOR 20A-RELATED"/>
    <property type="match status" value="1"/>
</dbReference>
<evidence type="ECO:0000313" key="11">
    <source>
        <dbReference type="EMBL" id="CAH0393114.1"/>
    </source>
</evidence>
<evidence type="ECO:0000256" key="1">
    <source>
        <dbReference type="ARBA" id="ARBA00004651"/>
    </source>
</evidence>
<name>A0A9P0AJF4_BEMTA</name>
<comment type="subcellular location">
    <subcellularLocation>
        <location evidence="1">Cell membrane</location>
        <topology evidence="1">Multi-pass membrane protein</topology>
    </subcellularLocation>
</comment>
<dbReference type="InterPro" id="IPR052192">
    <property type="entry name" value="Insect_Ionotropic_Sensory_Rcpt"/>
</dbReference>
<evidence type="ECO:0000256" key="7">
    <source>
        <dbReference type="ARBA" id="ARBA00023170"/>
    </source>
</evidence>
<keyword evidence="3" id="KW-1003">Cell membrane</keyword>
<feature type="domain" description="Ionotropic glutamate receptor C-terminal" evidence="10">
    <location>
        <begin position="124"/>
        <end position="442"/>
    </location>
</feature>
<dbReference type="InterPro" id="IPR001320">
    <property type="entry name" value="Iontro_rcpt_C"/>
</dbReference>
<feature type="transmembrane region" description="Helical" evidence="9">
    <location>
        <begin position="191"/>
        <end position="211"/>
    </location>
</feature>
<reference evidence="11" key="1">
    <citation type="submission" date="2021-12" db="EMBL/GenBank/DDBJ databases">
        <authorList>
            <person name="King R."/>
        </authorList>
    </citation>
    <scope>NUCLEOTIDE SEQUENCE</scope>
</reference>
<keyword evidence="8" id="KW-0325">Glycoprotein</keyword>
<evidence type="ECO:0000259" key="10">
    <source>
        <dbReference type="Pfam" id="PF00060"/>
    </source>
</evidence>
<dbReference type="Proteomes" id="UP001152759">
    <property type="component" value="Chromosome 7"/>
</dbReference>
<dbReference type="Pfam" id="PF00060">
    <property type="entry name" value="Lig_chan"/>
    <property type="match status" value="1"/>
</dbReference>
<feature type="transmembrane region" description="Helical" evidence="9">
    <location>
        <begin position="434"/>
        <end position="456"/>
    </location>
</feature>
<keyword evidence="7" id="KW-0675">Receptor</keyword>